<dbReference type="Proteomes" id="UP000290545">
    <property type="component" value="Unassembled WGS sequence"/>
</dbReference>
<dbReference type="PANTHER" id="PTHR30069">
    <property type="entry name" value="TONB-DEPENDENT OUTER MEMBRANE RECEPTOR"/>
    <property type="match status" value="1"/>
</dbReference>
<feature type="signal peptide" evidence="12">
    <location>
        <begin position="1"/>
        <end position="19"/>
    </location>
</feature>
<keyword evidence="8 15" id="KW-0675">Receptor</keyword>
<dbReference type="EMBL" id="SDHZ01000003">
    <property type="protein sequence ID" value="RXK81792.1"/>
    <property type="molecule type" value="Genomic_DNA"/>
</dbReference>
<dbReference type="InterPro" id="IPR036942">
    <property type="entry name" value="Beta-barrel_TonB_sf"/>
</dbReference>
<gene>
    <name evidence="15" type="ORF">ESB13_18545</name>
</gene>
<sequence length="631" mass="70093">MKKIACAFAALAIAQTSFSQEPASGELNEVIVTANKREQKQNTTGKVISVITKEQLEKSTGRTIAQVLNEQAGVVINGALNNAGTVQSVYTRGASSGRTLILIDGVPVNDPSMINNEYDLNLFSVNDAERIEICKGAQSTLYGSDAIAGVINIITQKKNINKPVNLQASAAGGNYGTFRGNASVYGKAGKLSYTARYARLQTDGFSAAHDSIGNQSFENDGYKGNSSNAMIQYQANSHLLLKAFTMYNQYKTDIDAGIFADEKDHTVDNKGLNTGAGFQYKDDFIALTGNYQYTQSRRHDLSTTASNDYRSIAQFAELYGNMQLGNGFSLLQGVEYRYGSMNSAYTNFAAPAWNSNFMDTSISQGSMYTSFNYNSSHFNVELGGRFNFHSRYGSNYTYTFNPSYAFNSHYRVFGSIATGFKAPSLYQLFDAFSGNRGLRPEKSTNYELGVQQQYAAFSHRIAGFYRKIKDGIDYNNITFQYFNFLEQNVKGFEYELNLSVTKKLTLNANYTFLSGEEHTQSRATVKDSTYKYLLKRPKHSVNATIGYQLLPALYVSVNGKYVSKRFDVGGWQANDKSIGDYFILGAYAEYKLNKALKFFADARNLANREFFDIRGYNSIPFMINAGATFNL</sequence>
<dbReference type="GO" id="GO:0009279">
    <property type="term" value="C:cell outer membrane"/>
    <property type="evidence" value="ECO:0007669"/>
    <property type="project" value="UniProtKB-SubCell"/>
</dbReference>
<dbReference type="InterPro" id="IPR039426">
    <property type="entry name" value="TonB-dep_rcpt-like"/>
</dbReference>
<evidence type="ECO:0000256" key="11">
    <source>
        <dbReference type="RuleBase" id="RU003357"/>
    </source>
</evidence>
<comment type="caution">
    <text evidence="15">The sequence shown here is derived from an EMBL/GenBank/DDBJ whole genome shotgun (WGS) entry which is preliminary data.</text>
</comment>
<feature type="domain" description="TonB-dependent receptor-like beta-barrel" evidence="13">
    <location>
        <begin position="209"/>
        <end position="605"/>
    </location>
</feature>
<dbReference type="Pfam" id="PF07715">
    <property type="entry name" value="Plug"/>
    <property type="match status" value="1"/>
</dbReference>
<dbReference type="Gene3D" id="2.170.130.10">
    <property type="entry name" value="TonB-dependent receptor, plug domain"/>
    <property type="match status" value="1"/>
</dbReference>
<evidence type="ECO:0000256" key="7">
    <source>
        <dbReference type="ARBA" id="ARBA00023136"/>
    </source>
</evidence>
<dbReference type="AlphaFoldDB" id="A0A4Q1D315"/>
<dbReference type="InterPro" id="IPR000531">
    <property type="entry name" value="Beta-barrel_TonB"/>
</dbReference>
<evidence type="ECO:0000256" key="1">
    <source>
        <dbReference type="ARBA" id="ARBA00004571"/>
    </source>
</evidence>
<keyword evidence="5 12" id="KW-0732">Signal</keyword>
<evidence type="ECO:0000256" key="4">
    <source>
        <dbReference type="ARBA" id="ARBA00022692"/>
    </source>
</evidence>
<feature type="chain" id="PRO_5020186116" evidence="12">
    <location>
        <begin position="20"/>
        <end position="631"/>
    </location>
</feature>
<evidence type="ECO:0000313" key="15">
    <source>
        <dbReference type="EMBL" id="RXK81792.1"/>
    </source>
</evidence>
<evidence type="ECO:0000259" key="14">
    <source>
        <dbReference type="Pfam" id="PF07715"/>
    </source>
</evidence>
<evidence type="ECO:0000256" key="8">
    <source>
        <dbReference type="ARBA" id="ARBA00023170"/>
    </source>
</evidence>
<keyword evidence="3 10" id="KW-1134">Transmembrane beta strand</keyword>
<keyword evidence="16" id="KW-1185">Reference proteome</keyword>
<evidence type="ECO:0000256" key="5">
    <source>
        <dbReference type="ARBA" id="ARBA00022729"/>
    </source>
</evidence>
<keyword evidence="7 10" id="KW-0472">Membrane</keyword>
<evidence type="ECO:0000256" key="10">
    <source>
        <dbReference type="PROSITE-ProRule" id="PRU01360"/>
    </source>
</evidence>
<keyword evidence="6 11" id="KW-0798">TonB box</keyword>
<proteinExistence type="inferred from homology"/>
<evidence type="ECO:0000256" key="2">
    <source>
        <dbReference type="ARBA" id="ARBA00022448"/>
    </source>
</evidence>
<organism evidence="15 16">
    <name type="scientific">Filimonas effusa</name>
    <dbReference type="NCBI Taxonomy" id="2508721"/>
    <lineage>
        <taxon>Bacteria</taxon>
        <taxon>Pseudomonadati</taxon>
        <taxon>Bacteroidota</taxon>
        <taxon>Chitinophagia</taxon>
        <taxon>Chitinophagales</taxon>
        <taxon>Chitinophagaceae</taxon>
        <taxon>Filimonas</taxon>
    </lineage>
</organism>
<protein>
    <submittedName>
        <fullName evidence="15">TonB-dependent receptor</fullName>
    </submittedName>
</protein>
<comment type="similarity">
    <text evidence="10 11">Belongs to the TonB-dependent receptor family.</text>
</comment>
<evidence type="ECO:0000256" key="12">
    <source>
        <dbReference type="SAM" id="SignalP"/>
    </source>
</evidence>
<dbReference type="Gene3D" id="2.40.170.20">
    <property type="entry name" value="TonB-dependent receptor, beta-barrel domain"/>
    <property type="match status" value="1"/>
</dbReference>
<evidence type="ECO:0000256" key="6">
    <source>
        <dbReference type="ARBA" id="ARBA00023077"/>
    </source>
</evidence>
<evidence type="ECO:0000256" key="3">
    <source>
        <dbReference type="ARBA" id="ARBA00022452"/>
    </source>
</evidence>
<evidence type="ECO:0000259" key="13">
    <source>
        <dbReference type="Pfam" id="PF00593"/>
    </source>
</evidence>
<accession>A0A4Q1D315</accession>
<evidence type="ECO:0000256" key="9">
    <source>
        <dbReference type="ARBA" id="ARBA00023237"/>
    </source>
</evidence>
<keyword evidence="9 10" id="KW-0998">Cell outer membrane</keyword>
<dbReference type="OrthoDB" id="9764669at2"/>
<dbReference type="GO" id="GO:0015344">
    <property type="term" value="F:siderophore uptake transmembrane transporter activity"/>
    <property type="evidence" value="ECO:0007669"/>
    <property type="project" value="TreeGrafter"/>
</dbReference>
<dbReference type="PROSITE" id="PS52016">
    <property type="entry name" value="TONB_DEPENDENT_REC_3"/>
    <property type="match status" value="1"/>
</dbReference>
<feature type="domain" description="TonB-dependent receptor plug" evidence="14">
    <location>
        <begin position="42"/>
        <end position="150"/>
    </location>
</feature>
<dbReference type="RefSeq" id="WP_129005189.1">
    <property type="nucleotide sequence ID" value="NZ_SDHZ01000003.1"/>
</dbReference>
<evidence type="ECO:0000313" key="16">
    <source>
        <dbReference type="Proteomes" id="UP000290545"/>
    </source>
</evidence>
<reference evidence="15 16" key="1">
    <citation type="submission" date="2019-01" db="EMBL/GenBank/DDBJ databases">
        <title>Filimonas sp. strain TTM-71.</title>
        <authorList>
            <person name="Chen W.-M."/>
        </authorList>
    </citation>
    <scope>NUCLEOTIDE SEQUENCE [LARGE SCALE GENOMIC DNA]</scope>
    <source>
        <strain evidence="15 16">TTM-71</strain>
    </source>
</reference>
<dbReference type="GO" id="GO:0044718">
    <property type="term" value="P:siderophore transmembrane transport"/>
    <property type="evidence" value="ECO:0007669"/>
    <property type="project" value="TreeGrafter"/>
</dbReference>
<dbReference type="InterPro" id="IPR012910">
    <property type="entry name" value="Plug_dom"/>
</dbReference>
<keyword evidence="2 10" id="KW-0813">Transport</keyword>
<dbReference type="CDD" id="cd01347">
    <property type="entry name" value="ligand_gated_channel"/>
    <property type="match status" value="1"/>
</dbReference>
<comment type="subcellular location">
    <subcellularLocation>
        <location evidence="1 10">Cell outer membrane</location>
        <topology evidence="1 10">Multi-pass membrane protein</topology>
    </subcellularLocation>
</comment>
<keyword evidence="4 10" id="KW-0812">Transmembrane</keyword>
<dbReference type="SUPFAM" id="SSF56935">
    <property type="entry name" value="Porins"/>
    <property type="match status" value="1"/>
</dbReference>
<dbReference type="InterPro" id="IPR037066">
    <property type="entry name" value="Plug_dom_sf"/>
</dbReference>
<name>A0A4Q1D315_9BACT</name>
<dbReference type="PANTHER" id="PTHR30069:SF29">
    <property type="entry name" value="HEMOGLOBIN AND HEMOGLOBIN-HAPTOGLOBIN-BINDING PROTEIN 1-RELATED"/>
    <property type="match status" value="1"/>
</dbReference>
<dbReference type="Pfam" id="PF00593">
    <property type="entry name" value="TonB_dep_Rec_b-barrel"/>
    <property type="match status" value="1"/>
</dbReference>